<keyword evidence="3" id="KW-1185">Reference proteome</keyword>
<dbReference type="AlphaFoldDB" id="A0A7K4HR82"/>
<organism evidence="2 3">
    <name type="scientific">Methanofollis tationis</name>
    <dbReference type="NCBI Taxonomy" id="81417"/>
    <lineage>
        <taxon>Archaea</taxon>
        <taxon>Methanobacteriati</taxon>
        <taxon>Methanobacteriota</taxon>
        <taxon>Stenosarchaea group</taxon>
        <taxon>Methanomicrobia</taxon>
        <taxon>Methanomicrobiales</taxon>
        <taxon>Methanomicrobiaceae</taxon>
        <taxon>Methanofollis</taxon>
    </lineage>
</organism>
<comment type="caution">
    <text evidence="2">The sequence shown here is derived from an EMBL/GenBank/DDBJ whole genome shotgun (WGS) entry which is preliminary data.</text>
</comment>
<evidence type="ECO:0000313" key="3">
    <source>
        <dbReference type="Proteomes" id="UP000570823"/>
    </source>
</evidence>
<dbReference type="InterPro" id="IPR039768">
    <property type="entry name" value="Nmd3"/>
</dbReference>
<sequence>MEILRSVCPRCGKPSAGLCNECRAAETEWFTCDPRVETIYCPVCDSRKQGKTWSDTTVDRAALLQELAYSALHFHPDVRRPEVQFTFRETSPNRTAVTAEVRGLLYGVEVSGECSTKIVWIKEQCDRCNRISGGYYEGIIQVRATDRRPSVREIDRAARITEELETSLQEAGERLAFVSKVEATKDGLDIVVGSNHMGQILASQITGALGGRLSTHPKLVGEKDGKKLYRITFLIRLPRYQRGDVVLSRGRYLEVRSATQGQVQAFDLQDGTNRIVREDEIERLVGNVGDAESALVAYLYDDVLGILDPRTQGAVECRALPWLHPEEGGTVMVIRDSETGQFVLVG</sequence>
<dbReference type="GO" id="GO:0043023">
    <property type="term" value="F:ribosomal large subunit binding"/>
    <property type="evidence" value="ECO:0007669"/>
    <property type="project" value="InterPro"/>
</dbReference>
<accession>A0A7K4HR82</accession>
<dbReference type="Proteomes" id="UP000570823">
    <property type="component" value="Unassembled WGS sequence"/>
</dbReference>
<evidence type="ECO:0000313" key="2">
    <source>
        <dbReference type="EMBL" id="NVO67793.1"/>
    </source>
</evidence>
<reference evidence="2 3" key="1">
    <citation type="submission" date="2020-06" db="EMBL/GenBank/DDBJ databases">
        <title>Methanofollis fontis sp. nov., a methanogen isolated from marine sediments near a cold seep at Four-Way Closure Ridge offshore southwestern Taiwan.</title>
        <authorList>
            <person name="Chen S.-C."/>
            <person name="Teng N.-H."/>
            <person name="Lin Y.-S."/>
            <person name="Lai M.-C."/>
            <person name="Chen H.-H."/>
            <person name="Wang C.-C."/>
        </authorList>
    </citation>
    <scope>NUCLEOTIDE SEQUENCE [LARGE SCALE GENOMIC DNA]</scope>
    <source>
        <strain evidence="2 3">DSM 2702</strain>
    </source>
</reference>
<evidence type="ECO:0000259" key="1">
    <source>
        <dbReference type="Pfam" id="PF04981"/>
    </source>
</evidence>
<dbReference type="PANTHER" id="PTHR12746">
    <property type="entry name" value="NONSENSE-MEDIATED MRNA DECAY PROTEIN 3"/>
    <property type="match status" value="1"/>
</dbReference>
<dbReference type="EMBL" id="JABXWR010000001">
    <property type="protein sequence ID" value="NVO67793.1"/>
    <property type="molecule type" value="Genomic_DNA"/>
</dbReference>
<gene>
    <name evidence="2" type="ORF">HWN36_10880</name>
</gene>
<protein>
    <submittedName>
        <fullName evidence="2">NMD protein affecting ribosome stability and mRNA decay</fullName>
    </submittedName>
</protein>
<dbReference type="InterPro" id="IPR007064">
    <property type="entry name" value="Nmd3_N"/>
</dbReference>
<dbReference type="Pfam" id="PF04981">
    <property type="entry name" value="NMD3"/>
    <property type="match status" value="1"/>
</dbReference>
<name>A0A7K4HR82_9EURY</name>
<proteinExistence type="predicted"/>
<feature type="domain" description="Nmd3 N-terminal" evidence="1">
    <location>
        <begin position="8"/>
        <end position="237"/>
    </location>
</feature>
<dbReference type="GO" id="GO:0005737">
    <property type="term" value="C:cytoplasm"/>
    <property type="evidence" value="ECO:0007669"/>
    <property type="project" value="TreeGrafter"/>
</dbReference>
<dbReference type="OrthoDB" id="15051at2157"/>
<dbReference type="PANTHER" id="PTHR12746:SF2">
    <property type="entry name" value="60S RIBOSOMAL EXPORT PROTEIN NMD3"/>
    <property type="match status" value="1"/>
</dbReference>
<dbReference type="RefSeq" id="WP_176789402.1">
    <property type="nucleotide sequence ID" value="NZ_JABXWR010000001.1"/>
</dbReference>